<evidence type="ECO:0000313" key="3">
    <source>
        <dbReference type="EMBL" id="MXO55664.1"/>
    </source>
</evidence>
<comment type="caution">
    <text evidence="3">The sequence shown here is derived from an EMBL/GenBank/DDBJ whole genome shotgun (WGS) entry which is preliminary data.</text>
</comment>
<feature type="domain" description="AMP-dependent synthetase/ligase" evidence="1">
    <location>
        <begin position="34"/>
        <end position="429"/>
    </location>
</feature>
<keyword evidence="4" id="KW-1185">Reference proteome</keyword>
<sequence>MNVSNVQNPFETTPYHHPKPWDMPLEPMTLPDMFARSALQTPDAPLIHFMGRSFTYRNLHEDAQKFALALRGHGIKAGDRVGLFLPNVPIYVSAYYGAMMAGAVAVNFSPLYSVEELSQQVADSGTRLLVTVDVPELYGTAEQVLHQSGLETLVVGELAAMLPPVKRIAMKLFARSKLAKLAKDSAVLRWNDLLAGPDWSGWTDGKLPSLPQIEPADLALLQYTGGTTGVPKGAMLSHANLSMNAQQVAAINPFDNPQNEVFMGGLPLFHVFANTALLNHAVVTGASIAMVPRFDPGQVLATIQKHGATGFPGVPTMFQALLDNPKLDDTDMSSLKVCISGGAPLSAPLREKFEAETGVRMVEGYGLTESSGVVSVNPYAGTRKPGTIGQVVPGTLIRFVDKEDPSKPASEGEPGELVLRGPQMMGGYWNRPEAAATAFVIIDGESWLRTGDIAVQDEDGFIQIVDRSKDMIAVGGFKVFPSQVENVLVEHEAVKEALVIGMPDDYLGETPYAYVTLNDGFEITGDDLAAWLNGKVGKHERVGKVIIRDDLPKTMIGKLDRKALRTEVMPPAN</sequence>
<dbReference type="InterPro" id="IPR025110">
    <property type="entry name" value="AMP-bd_C"/>
</dbReference>
<dbReference type="PANTHER" id="PTHR43767:SF1">
    <property type="entry name" value="NONRIBOSOMAL PEPTIDE SYNTHASE PES1 (EUROFUNG)-RELATED"/>
    <property type="match status" value="1"/>
</dbReference>
<evidence type="ECO:0000259" key="2">
    <source>
        <dbReference type="Pfam" id="PF13193"/>
    </source>
</evidence>
<gene>
    <name evidence="3" type="ORF">GRI36_02090</name>
</gene>
<dbReference type="OrthoDB" id="9803968at2"/>
<dbReference type="AlphaFoldDB" id="A0A6I4SJ96"/>
<name>A0A6I4SJ96_9SPHN</name>
<dbReference type="CDD" id="cd05936">
    <property type="entry name" value="FC-FACS_FadD_like"/>
    <property type="match status" value="1"/>
</dbReference>
<dbReference type="Pfam" id="PF00501">
    <property type="entry name" value="AMP-binding"/>
    <property type="match status" value="1"/>
</dbReference>
<dbReference type="Gene3D" id="3.30.300.30">
    <property type="match status" value="1"/>
</dbReference>
<dbReference type="SUPFAM" id="SSF56801">
    <property type="entry name" value="Acetyl-CoA synthetase-like"/>
    <property type="match status" value="1"/>
</dbReference>
<evidence type="ECO:0000259" key="1">
    <source>
        <dbReference type="Pfam" id="PF00501"/>
    </source>
</evidence>
<dbReference type="PROSITE" id="PS00455">
    <property type="entry name" value="AMP_BINDING"/>
    <property type="match status" value="1"/>
</dbReference>
<dbReference type="PANTHER" id="PTHR43767">
    <property type="entry name" value="LONG-CHAIN-FATTY-ACID--COA LIGASE"/>
    <property type="match status" value="1"/>
</dbReference>
<dbReference type="InterPro" id="IPR042099">
    <property type="entry name" value="ANL_N_sf"/>
</dbReference>
<proteinExistence type="predicted"/>
<dbReference type="EMBL" id="WTYS01000001">
    <property type="protein sequence ID" value="MXO55664.1"/>
    <property type="molecule type" value="Genomic_DNA"/>
</dbReference>
<feature type="domain" description="AMP-binding enzyme C-terminal" evidence="2">
    <location>
        <begin position="483"/>
        <end position="558"/>
    </location>
</feature>
<dbReference type="InterPro" id="IPR000873">
    <property type="entry name" value="AMP-dep_synth/lig_dom"/>
</dbReference>
<dbReference type="Proteomes" id="UP000468943">
    <property type="component" value="Unassembled WGS sequence"/>
</dbReference>
<accession>A0A6I4SJ96</accession>
<dbReference type="InterPro" id="IPR050237">
    <property type="entry name" value="ATP-dep_AMP-bd_enzyme"/>
</dbReference>
<dbReference type="Pfam" id="PF13193">
    <property type="entry name" value="AMP-binding_C"/>
    <property type="match status" value="1"/>
</dbReference>
<dbReference type="RefSeq" id="WP_160596962.1">
    <property type="nucleotide sequence ID" value="NZ_WTYS01000001.1"/>
</dbReference>
<dbReference type="GO" id="GO:0016878">
    <property type="term" value="F:acid-thiol ligase activity"/>
    <property type="evidence" value="ECO:0007669"/>
    <property type="project" value="UniProtKB-ARBA"/>
</dbReference>
<dbReference type="InterPro" id="IPR045851">
    <property type="entry name" value="AMP-bd_C_sf"/>
</dbReference>
<evidence type="ECO:0000313" key="4">
    <source>
        <dbReference type="Proteomes" id="UP000468943"/>
    </source>
</evidence>
<protein>
    <submittedName>
        <fullName evidence="3">AMP-binding protein</fullName>
    </submittedName>
</protein>
<dbReference type="InterPro" id="IPR020845">
    <property type="entry name" value="AMP-binding_CS"/>
</dbReference>
<organism evidence="3 4">
    <name type="scientific">Pontixanthobacter gangjinensis</name>
    <dbReference type="NCBI Taxonomy" id="1028742"/>
    <lineage>
        <taxon>Bacteria</taxon>
        <taxon>Pseudomonadati</taxon>
        <taxon>Pseudomonadota</taxon>
        <taxon>Alphaproteobacteria</taxon>
        <taxon>Sphingomonadales</taxon>
        <taxon>Erythrobacteraceae</taxon>
        <taxon>Pontixanthobacter</taxon>
    </lineage>
</organism>
<dbReference type="Gene3D" id="3.40.50.12780">
    <property type="entry name" value="N-terminal domain of ligase-like"/>
    <property type="match status" value="1"/>
</dbReference>
<reference evidence="3 4" key="1">
    <citation type="submission" date="2019-12" db="EMBL/GenBank/DDBJ databases">
        <title>Genomic-based taxomic classification of the family Erythrobacteraceae.</title>
        <authorList>
            <person name="Xu L."/>
        </authorList>
    </citation>
    <scope>NUCLEOTIDE SEQUENCE [LARGE SCALE GENOMIC DNA]</scope>
    <source>
        <strain evidence="3 4">JCM 17802</strain>
    </source>
</reference>